<dbReference type="GO" id="GO:0004065">
    <property type="term" value="F:arylsulfatase activity"/>
    <property type="evidence" value="ECO:0007669"/>
    <property type="project" value="UniProtKB-EC"/>
</dbReference>
<proteinExistence type="inferred from homology"/>
<dbReference type="InterPro" id="IPR024607">
    <property type="entry name" value="Sulfatase_CS"/>
</dbReference>
<dbReference type="SUPFAM" id="SSF53649">
    <property type="entry name" value="Alkaline phosphatase-like"/>
    <property type="match status" value="1"/>
</dbReference>
<dbReference type="PANTHER" id="PTHR43751">
    <property type="entry name" value="SULFATASE"/>
    <property type="match status" value="1"/>
</dbReference>
<dbReference type="Proteomes" id="UP000035268">
    <property type="component" value="Chromosome"/>
</dbReference>
<dbReference type="Pfam" id="PF00884">
    <property type="entry name" value="Sulfatase"/>
    <property type="match status" value="1"/>
</dbReference>
<evidence type="ECO:0000256" key="2">
    <source>
        <dbReference type="ARBA" id="ARBA00022801"/>
    </source>
</evidence>
<name>A0A0G3EJN2_9BACT</name>
<sequence precursor="true">MKLSSLSLVSLWFAAMAGEAKAALTETFDFGSGVSAREEILVGDPVDGVVADGASVRWQAVQGRPSFGGSPGSRGAWANMNLGRLGNVLRLPYSFDEETRVLSRWSWTPGSEGVRGIYMGLEAAVPDDRLLINQRSTDSLFIRVFPNGTIEVGGSVEGFHSEGRKRVSFSEGDKLELCLSLDAVNRKGTAEVGNTTEGTIASISFSWEDESPAWSHLAFNVTGQADVALLREARVEEPNSSVEKEQPNVLWLMMEDFSVQVGSYGDPDAITPNLDGLAADGIRFANAFSHAPVSAPARTTLITGMSPVTTGGHQMRSKVRIGDRVPVLPAILSGQGFFNLVNKRDFNLDTPYAWPRGWDAALNIPMSAAPQTFRDAAEVIRERAGGQPFFAMYSLGRTHQSQYGYPNDEEAYHQQRCTRLQPAQYQSRGQVRLPPFYPDVPATREYWAQYLEAGTEVDAQIGDVLEVLAENGWEEDTILFVFGDNGMGARGGKGLLYEEGLRVPFFVHVPEKWRPSGFPPDGSVLTQLVSFEDFAPTLLSLLDLPVPEAMQGQPFFGPEAEPRRYVFGIRDRIGTWFDPMRSVRDERFLYIRRLLPHLRGVEKAYSVLQAPALLTEFQRAIIENRLPEGRLRHHFLLRPPEELYDLQADPWQQENLADDPAFQADLERLRGALHTWMIESRDLGLLPELEMRRLAGNGPVLELGNDPQRFPLERLLGLADRVASAEPSDLEAFRSYLDSSDAAVRWWAVQGLTALGESARPALLDLQARLEEDEAPEVRLAAGEALCLLGRKDLAFPAMAEELRCRGDNQRIKVAQSYHQRLGGLAAEALPAFREIVRDRVGYVTGAAVFAETFGRALEYENPDAWWAERIIGMREFYLPAARDADEAMRRLSD</sequence>
<dbReference type="InterPro" id="IPR017850">
    <property type="entry name" value="Alkaline_phosphatase_core_sf"/>
</dbReference>
<dbReference type="AlphaFoldDB" id="A0A0G3EJN2"/>
<dbReference type="PANTHER" id="PTHR43751:SF1">
    <property type="entry name" value="SULFATASE ATSG-RELATED"/>
    <property type="match status" value="1"/>
</dbReference>
<dbReference type="EC" id="3.1.6.1" evidence="6"/>
<gene>
    <name evidence="6" type="ORF">L21SP4_01082</name>
</gene>
<keyword evidence="2 6" id="KW-0378">Hydrolase</keyword>
<dbReference type="Gene3D" id="3.40.720.10">
    <property type="entry name" value="Alkaline Phosphatase, subunit A"/>
    <property type="match status" value="1"/>
</dbReference>
<dbReference type="PATRIC" id="fig|1609981.3.peg.1131"/>
<dbReference type="InterPro" id="IPR011989">
    <property type="entry name" value="ARM-like"/>
</dbReference>
<dbReference type="OrthoDB" id="9763613at2"/>
<organism evidence="6 7">
    <name type="scientific">Kiritimatiella glycovorans</name>
    <dbReference type="NCBI Taxonomy" id="1307763"/>
    <lineage>
        <taxon>Bacteria</taxon>
        <taxon>Pseudomonadati</taxon>
        <taxon>Kiritimatiellota</taxon>
        <taxon>Kiritimatiellia</taxon>
        <taxon>Kiritimatiellales</taxon>
        <taxon>Kiritimatiellaceae</taxon>
        <taxon>Kiritimatiella</taxon>
    </lineage>
</organism>
<dbReference type="SUPFAM" id="SSF48371">
    <property type="entry name" value="ARM repeat"/>
    <property type="match status" value="1"/>
</dbReference>
<dbReference type="CDD" id="cd16027">
    <property type="entry name" value="SGSH"/>
    <property type="match status" value="1"/>
</dbReference>
<evidence type="ECO:0000256" key="1">
    <source>
        <dbReference type="ARBA" id="ARBA00008779"/>
    </source>
</evidence>
<dbReference type="InterPro" id="IPR016024">
    <property type="entry name" value="ARM-type_fold"/>
</dbReference>
<feature type="signal peptide" evidence="4">
    <location>
        <begin position="1"/>
        <end position="22"/>
    </location>
</feature>
<reference evidence="7" key="1">
    <citation type="submission" date="2015-02" db="EMBL/GenBank/DDBJ databases">
        <title>Description and complete genome sequence of the first cultured representative of the subdivision 5 of the Verrucomicrobia phylum.</title>
        <authorList>
            <person name="Spring S."/>
            <person name="Bunk B."/>
            <person name="Sproer C."/>
            <person name="Klenk H.-P."/>
        </authorList>
    </citation>
    <scope>NUCLEOTIDE SEQUENCE [LARGE SCALE GENOMIC DNA]</scope>
    <source>
        <strain evidence="7">L21-Fru-AB</strain>
    </source>
</reference>
<comment type="similarity">
    <text evidence="1">Belongs to the sulfatase family.</text>
</comment>
<dbReference type="PROSITE" id="PS00523">
    <property type="entry name" value="SULFATASE_1"/>
    <property type="match status" value="1"/>
</dbReference>
<dbReference type="STRING" id="1307763.L21SP4_01082"/>
<comment type="PTM">
    <text evidence="3">The conversion to 3-oxoalanine (also known as C-formylglycine, FGly), of a serine or cysteine residue in prokaryotes and of a cysteine residue in eukaryotes, is critical for catalytic activity.</text>
</comment>
<feature type="modified residue" description="3-oxoalanine (Ser)" evidence="3">
    <location>
        <position position="294"/>
    </location>
</feature>
<evidence type="ECO:0000259" key="5">
    <source>
        <dbReference type="Pfam" id="PF00884"/>
    </source>
</evidence>
<dbReference type="InterPro" id="IPR052701">
    <property type="entry name" value="GAG_Ulvan_Degrading_Sulfatases"/>
</dbReference>
<keyword evidence="7" id="KW-1185">Reference proteome</keyword>
<dbReference type="Gene3D" id="1.25.10.10">
    <property type="entry name" value="Leucine-rich Repeat Variant"/>
    <property type="match status" value="1"/>
</dbReference>
<dbReference type="EMBL" id="CP010904">
    <property type="protein sequence ID" value="AKJ64334.1"/>
    <property type="molecule type" value="Genomic_DNA"/>
</dbReference>
<dbReference type="InterPro" id="IPR000917">
    <property type="entry name" value="Sulfatase_N"/>
</dbReference>
<protein>
    <submittedName>
        <fullName evidence="6">Arylsulfatase</fullName>
        <ecNumber evidence="6">3.1.6.1</ecNumber>
    </submittedName>
</protein>
<feature type="chain" id="PRO_5005184121" evidence="4">
    <location>
        <begin position="23"/>
        <end position="894"/>
    </location>
</feature>
<evidence type="ECO:0000256" key="4">
    <source>
        <dbReference type="SAM" id="SignalP"/>
    </source>
</evidence>
<reference evidence="6 7" key="2">
    <citation type="journal article" date="2016" name="ISME J.">
        <title>Characterization of the first cultured representative of Verrucomicrobia subdivision 5 indicates the proposal of a novel phylum.</title>
        <authorList>
            <person name="Spring S."/>
            <person name="Bunk B."/>
            <person name="Sproer C."/>
            <person name="Schumann P."/>
            <person name="Rohde M."/>
            <person name="Tindall B.J."/>
            <person name="Klenk H.P."/>
        </authorList>
    </citation>
    <scope>NUCLEOTIDE SEQUENCE [LARGE SCALE GENOMIC DNA]</scope>
    <source>
        <strain evidence="6 7">L21-Fru-AB</strain>
    </source>
</reference>
<evidence type="ECO:0000313" key="6">
    <source>
        <dbReference type="EMBL" id="AKJ64334.1"/>
    </source>
</evidence>
<keyword evidence="4" id="KW-0732">Signal</keyword>
<evidence type="ECO:0000256" key="3">
    <source>
        <dbReference type="PIRSR" id="PIRSR600917-52"/>
    </source>
</evidence>
<dbReference type="KEGG" id="vbl:L21SP4_01082"/>
<evidence type="ECO:0000313" key="7">
    <source>
        <dbReference type="Proteomes" id="UP000035268"/>
    </source>
</evidence>
<accession>A0A0G3EJN2</accession>
<dbReference type="RefSeq" id="WP_052881680.1">
    <property type="nucleotide sequence ID" value="NZ_CP010904.1"/>
</dbReference>
<feature type="domain" description="Sulfatase N-terminal" evidence="5">
    <location>
        <begin position="247"/>
        <end position="543"/>
    </location>
</feature>